<dbReference type="InterPro" id="IPR001128">
    <property type="entry name" value="Cyt_P450"/>
</dbReference>
<dbReference type="Pfam" id="PF00067">
    <property type="entry name" value="p450"/>
    <property type="match status" value="1"/>
</dbReference>
<reference evidence="11" key="1">
    <citation type="journal article" date="2015" name="BMC Genomics">
        <title>Genomic and transcriptomic analysis of the endophytic fungus Pestalotiopsis fici reveals its lifestyle and high potential for synthesis of natural products.</title>
        <authorList>
            <person name="Wang X."/>
            <person name="Zhang X."/>
            <person name="Liu L."/>
            <person name="Xiang M."/>
            <person name="Wang W."/>
            <person name="Sun X."/>
            <person name="Che Y."/>
            <person name="Guo L."/>
            <person name="Liu G."/>
            <person name="Guo L."/>
            <person name="Wang C."/>
            <person name="Yin W.B."/>
            <person name="Stadler M."/>
            <person name="Zhang X."/>
            <person name="Liu X."/>
        </authorList>
    </citation>
    <scope>NUCLEOTIDE SEQUENCE [LARGE SCALE GENOMIC DNA]</scope>
    <source>
        <strain evidence="11">W106-1 / CGMCC3.15140</strain>
    </source>
</reference>
<dbReference type="InterPro" id="IPR036396">
    <property type="entry name" value="Cyt_P450_sf"/>
</dbReference>
<dbReference type="InterPro" id="IPR050121">
    <property type="entry name" value="Cytochrome_P450_monoxygenase"/>
</dbReference>
<evidence type="ECO:0000256" key="5">
    <source>
        <dbReference type="ARBA" id="ARBA00023002"/>
    </source>
</evidence>
<dbReference type="PRINTS" id="PR00385">
    <property type="entry name" value="P450"/>
</dbReference>
<dbReference type="OrthoDB" id="10029320at2759"/>
<dbReference type="GO" id="GO:0004497">
    <property type="term" value="F:monooxygenase activity"/>
    <property type="evidence" value="ECO:0007669"/>
    <property type="project" value="UniProtKB-KW"/>
</dbReference>
<organism evidence="10 11">
    <name type="scientific">Pestalotiopsis fici (strain W106-1 / CGMCC3.15140)</name>
    <dbReference type="NCBI Taxonomy" id="1229662"/>
    <lineage>
        <taxon>Eukaryota</taxon>
        <taxon>Fungi</taxon>
        <taxon>Dikarya</taxon>
        <taxon>Ascomycota</taxon>
        <taxon>Pezizomycotina</taxon>
        <taxon>Sordariomycetes</taxon>
        <taxon>Xylariomycetidae</taxon>
        <taxon>Amphisphaeriales</taxon>
        <taxon>Sporocadaceae</taxon>
        <taxon>Pestalotiopsis</taxon>
    </lineage>
</organism>
<name>W3X9X3_PESFW</name>
<evidence type="ECO:0000256" key="3">
    <source>
        <dbReference type="ARBA" id="ARBA00022617"/>
    </source>
</evidence>
<dbReference type="PANTHER" id="PTHR24305">
    <property type="entry name" value="CYTOCHROME P450"/>
    <property type="match status" value="1"/>
</dbReference>
<evidence type="ECO:0000313" key="11">
    <source>
        <dbReference type="Proteomes" id="UP000030651"/>
    </source>
</evidence>
<dbReference type="OMA" id="DWAFDAN"/>
<dbReference type="SUPFAM" id="SSF48264">
    <property type="entry name" value="Cytochrome P450"/>
    <property type="match status" value="1"/>
</dbReference>
<accession>W3X9X3</accession>
<comment type="pathway">
    <text evidence="2">Secondary metabolite biosynthesis.</text>
</comment>
<evidence type="ECO:0000256" key="7">
    <source>
        <dbReference type="ARBA" id="ARBA00023033"/>
    </source>
</evidence>
<dbReference type="eggNOG" id="KOG0157">
    <property type="taxonomic scope" value="Eukaryota"/>
</dbReference>
<evidence type="ECO:0000256" key="2">
    <source>
        <dbReference type="ARBA" id="ARBA00005179"/>
    </source>
</evidence>
<evidence type="ECO:0000256" key="6">
    <source>
        <dbReference type="ARBA" id="ARBA00023004"/>
    </source>
</evidence>
<dbReference type="PROSITE" id="PS00086">
    <property type="entry name" value="CYTOCHROME_P450"/>
    <property type="match status" value="1"/>
</dbReference>
<dbReference type="InterPro" id="IPR002401">
    <property type="entry name" value="Cyt_P450_E_grp-I"/>
</dbReference>
<dbReference type="CDD" id="cd11051">
    <property type="entry name" value="CYP59-like"/>
    <property type="match status" value="1"/>
</dbReference>
<evidence type="ECO:0000256" key="1">
    <source>
        <dbReference type="ARBA" id="ARBA00001971"/>
    </source>
</evidence>
<comment type="similarity">
    <text evidence="9">Belongs to the cytochrome P450 family.</text>
</comment>
<keyword evidence="7 9" id="KW-0503">Monooxygenase</keyword>
<dbReference type="HOGENOM" id="CLU_020492_0_0_1"/>
<evidence type="ECO:0000256" key="8">
    <source>
        <dbReference type="PIRSR" id="PIRSR602401-1"/>
    </source>
</evidence>
<dbReference type="InParanoid" id="W3X9X3"/>
<dbReference type="Gene3D" id="1.10.630.10">
    <property type="entry name" value="Cytochrome P450"/>
    <property type="match status" value="1"/>
</dbReference>
<dbReference type="EMBL" id="KI912111">
    <property type="protein sequence ID" value="ETS82908.1"/>
    <property type="molecule type" value="Genomic_DNA"/>
</dbReference>
<gene>
    <name evidence="10" type="ORF">PFICI_04784</name>
</gene>
<dbReference type="GO" id="GO:0020037">
    <property type="term" value="F:heme binding"/>
    <property type="evidence" value="ECO:0007669"/>
    <property type="project" value="InterPro"/>
</dbReference>
<dbReference type="GO" id="GO:0005506">
    <property type="term" value="F:iron ion binding"/>
    <property type="evidence" value="ECO:0007669"/>
    <property type="project" value="InterPro"/>
</dbReference>
<dbReference type="GO" id="GO:0016705">
    <property type="term" value="F:oxidoreductase activity, acting on paired donors, with incorporation or reduction of molecular oxygen"/>
    <property type="evidence" value="ECO:0007669"/>
    <property type="project" value="InterPro"/>
</dbReference>
<dbReference type="GeneID" id="19269797"/>
<feature type="binding site" description="axial binding residue" evidence="8">
    <location>
        <position position="491"/>
    </location>
    <ligand>
        <name>heme</name>
        <dbReference type="ChEBI" id="CHEBI:30413"/>
    </ligand>
    <ligandPart>
        <name>Fe</name>
        <dbReference type="ChEBI" id="CHEBI:18248"/>
    </ligandPart>
</feature>
<keyword evidence="3 8" id="KW-0349">Heme</keyword>
<dbReference type="PANTHER" id="PTHR24305:SF107">
    <property type="entry name" value="P450, PUTATIVE (EUROFUNG)-RELATED"/>
    <property type="match status" value="1"/>
</dbReference>
<dbReference type="AlphaFoldDB" id="W3X9X3"/>
<keyword evidence="4 8" id="KW-0479">Metal-binding</keyword>
<evidence type="ECO:0000313" key="10">
    <source>
        <dbReference type="EMBL" id="ETS82908.1"/>
    </source>
</evidence>
<dbReference type="PRINTS" id="PR00463">
    <property type="entry name" value="EP450I"/>
</dbReference>
<keyword evidence="11" id="KW-1185">Reference proteome</keyword>
<sequence>MLTFDLSRLWLAALGFVVAYVTQSTARWLHHGYKLRKTVRDMQAKGAPTLPHSWIFGHLIFMGEFRKDHPEDANIYNMQCWFMDNVARFFPGEETIPPVIYLDLWPLLNSPMIMTTHPAVSAQYTQLKSLPKSRTSTVYLTPLTANKDIVSVEGDEWKHWRSRLNPGFSPRNITALLPELVEEMLVFIDGLKKLAGKDGTWGEVFQFEERTMNLTFDIIIRASLDTRLHQQTLGTDTPLKSALLAQLEQMGRMANPARGFLHAFNPFGSFTIAENNKVMRDFFVPNIQKSIQSESRSSGKRTIVDLALKQFNVEADSKAQAKPDEEFINILLSNLKAFLFAGHDTTATTLCWMFKSLQDNPNCLEKLRAEHTAVLGPDVDQAHEVILKSPHLLYALPYTLAVIKETLRLYPLAATVREGRADFFLTAPGSPFKYPTDGFALWDGVPAIQSRADLWVKGNEFFPERWLATEGDTLYPPKDAWRPFSMGPRNCIGLELALVELRLVAVMMARKFDVQEAWHKWDAKKGNTGSKPMVKGERLYRVGTGTVHPKDGMPVHIRVRQ</sequence>
<dbReference type="KEGG" id="pfy:PFICI_04784"/>
<keyword evidence="5 9" id="KW-0560">Oxidoreductase</keyword>
<protein>
    <submittedName>
        <fullName evidence="10">Uncharacterized protein</fullName>
    </submittedName>
</protein>
<keyword evidence="6 8" id="KW-0408">Iron</keyword>
<dbReference type="STRING" id="1229662.W3X9X3"/>
<dbReference type="Proteomes" id="UP000030651">
    <property type="component" value="Unassembled WGS sequence"/>
</dbReference>
<comment type="cofactor">
    <cofactor evidence="1 8">
        <name>heme</name>
        <dbReference type="ChEBI" id="CHEBI:30413"/>
    </cofactor>
</comment>
<evidence type="ECO:0000256" key="4">
    <source>
        <dbReference type="ARBA" id="ARBA00022723"/>
    </source>
</evidence>
<proteinExistence type="inferred from homology"/>
<evidence type="ECO:0000256" key="9">
    <source>
        <dbReference type="RuleBase" id="RU000461"/>
    </source>
</evidence>
<dbReference type="RefSeq" id="XP_007831556.1">
    <property type="nucleotide sequence ID" value="XM_007833365.1"/>
</dbReference>
<dbReference type="InterPro" id="IPR017972">
    <property type="entry name" value="Cyt_P450_CS"/>
</dbReference>